<dbReference type="EMBL" id="LZRT01000061">
    <property type="protein sequence ID" value="OUM88436.1"/>
    <property type="molecule type" value="Genomic_DNA"/>
</dbReference>
<evidence type="ECO:0000256" key="1">
    <source>
        <dbReference type="ARBA" id="ARBA00009673"/>
    </source>
</evidence>
<dbReference type="PANTHER" id="PTHR10472:SF5">
    <property type="entry name" value="D-AMINOACYL-TRNA DEACYLASE 1"/>
    <property type="match status" value="1"/>
</dbReference>
<comment type="catalytic activity">
    <reaction evidence="2">
        <text>glycyl-tRNA(Ala) + H2O = tRNA(Ala) + glycine + H(+)</text>
        <dbReference type="Rhea" id="RHEA:53744"/>
        <dbReference type="Rhea" id="RHEA-COMP:9657"/>
        <dbReference type="Rhea" id="RHEA-COMP:13640"/>
        <dbReference type="ChEBI" id="CHEBI:15377"/>
        <dbReference type="ChEBI" id="CHEBI:15378"/>
        <dbReference type="ChEBI" id="CHEBI:57305"/>
        <dbReference type="ChEBI" id="CHEBI:78442"/>
        <dbReference type="ChEBI" id="CHEBI:78522"/>
    </reaction>
</comment>
<comment type="caution">
    <text evidence="3">The sequence shown here is derived from an EMBL/GenBank/DDBJ whole genome shotgun (WGS) entry which is preliminary data.</text>
</comment>
<keyword evidence="2" id="KW-0694">RNA-binding</keyword>
<evidence type="ECO:0000256" key="2">
    <source>
        <dbReference type="HAMAP-Rule" id="MF_00518"/>
    </source>
</evidence>
<keyword evidence="2" id="KW-0963">Cytoplasm</keyword>
<dbReference type="CDD" id="cd00563">
    <property type="entry name" value="Dtyr_deacylase"/>
    <property type="match status" value="1"/>
</dbReference>
<protein>
    <recommendedName>
        <fullName evidence="2">D-aminoacyl-tRNA deacylase</fullName>
        <shortName evidence="2">DTD</shortName>
        <ecNumber evidence="2">3.1.1.96</ecNumber>
    </recommendedName>
    <alternativeName>
        <fullName evidence="2">Gly-tRNA(Ala) deacylase</fullName>
        <ecNumber evidence="2">3.1.1.-</ecNumber>
    </alternativeName>
</protein>
<dbReference type="GO" id="GO:0043908">
    <property type="term" value="F:Ser(Gly)-tRNA(Ala) hydrolase activity"/>
    <property type="evidence" value="ECO:0007669"/>
    <property type="project" value="UniProtKB-UniRule"/>
</dbReference>
<evidence type="ECO:0000313" key="3">
    <source>
        <dbReference type="EMBL" id="OUM88436.1"/>
    </source>
</evidence>
<feature type="short sequence motif" description="Gly-cisPro motif, important for rejection of L-amino acids" evidence="2">
    <location>
        <begin position="137"/>
        <end position="138"/>
    </location>
</feature>
<dbReference type="FunFam" id="3.50.80.10:FF:000001">
    <property type="entry name" value="D-aminoacyl-tRNA deacylase"/>
    <property type="match status" value="1"/>
</dbReference>
<dbReference type="SUPFAM" id="SSF69500">
    <property type="entry name" value="DTD-like"/>
    <property type="match status" value="1"/>
</dbReference>
<dbReference type="Proteomes" id="UP000196475">
    <property type="component" value="Unassembled WGS sequence"/>
</dbReference>
<dbReference type="InterPro" id="IPR023509">
    <property type="entry name" value="DTD-like_sf"/>
</dbReference>
<gene>
    <name evidence="2" type="primary">dtd</name>
    <name evidence="3" type="ORF">BAA01_01025</name>
</gene>
<proteinExistence type="inferred from homology"/>
<name>A0A1Y3PQP2_9BACI</name>
<reference evidence="4" key="1">
    <citation type="submission" date="2016-06" db="EMBL/GenBank/DDBJ databases">
        <authorList>
            <person name="Nascimento L."/>
            <person name="Pereira R.V."/>
            <person name="Martins L.F."/>
            <person name="Quaggio R.B."/>
            <person name="Silva A.M."/>
            <person name="Setubal J.C."/>
        </authorList>
    </citation>
    <scope>NUCLEOTIDE SEQUENCE [LARGE SCALE GENOMIC DNA]</scope>
</reference>
<dbReference type="EC" id="3.1.1.-" evidence="2"/>
<dbReference type="Gene3D" id="3.50.80.10">
    <property type="entry name" value="D-tyrosyl-tRNA(Tyr) deacylase"/>
    <property type="match status" value="1"/>
</dbReference>
<dbReference type="Pfam" id="PF02580">
    <property type="entry name" value="Tyr_Deacylase"/>
    <property type="match status" value="1"/>
</dbReference>
<comment type="subunit">
    <text evidence="2">Homodimer.</text>
</comment>
<dbReference type="GO" id="GO:0051500">
    <property type="term" value="F:D-tyrosyl-tRNA(Tyr) deacylase activity"/>
    <property type="evidence" value="ECO:0007669"/>
    <property type="project" value="TreeGrafter"/>
</dbReference>
<organism evidence="3 4">
    <name type="scientific">Bacillus thermozeamaize</name>
    <dbReference type="NCBI Taxonomy" id="230954"/>
    <lineage>
        <taxon>Bacteria</taxon>
        <taxon>Bacillati</taxon>
        <taxon>Bacillota</taxon>
        <taxon>Bacilli</taxon>
        <taxon>Bacillales</taxon>
        <taxon>Bacillaceae</taxon>
        <taxon>Bacillus</taxon>
    </lineage>
</organism>
<dbReference type="InterPro" id="IPR003732">
    <property type="entry name" value="Daa-tRNA_deacyls_DTD"/>
</dbReference>
<evidence type="ECO:0000313" key="4">
    <source>
        <dbReference type="Proteomes" id="UP000196475"/>
    </source>
</evidence>
<dbReference type="AlphaFoldDB" id="A0A1Y3PQP2"/>
<comment type="domain">
    <text evidence="2">A Gly-cisPro motif from one monomer fits into the active site of the other monomer to allow specific chiral rejection of L-amino acids.</text>
</comment>
<dbReference type="GO" id="GO:0000049">
    <property type="term" value="F:tRNA binding"/>
    <property type="evidence" value="ECO:0007669"/>
    <property type="project" value="UniProtKB-UniRule"/>
</dbReference>
<dbReference type="HAMAP" id="MF_00518">
    <property type="entry name" value="Deacylase_Dtd"/>
    <property type="match status" value="1"/>
</dbReference>
<comment type="function">
    <text evidence="2">An aminoacyl-tRNA editing enzyme that deacylates mischarged D-aminoacyl-tRNAs. Also deacylates mischarged glycyl-tRNA(Ala), protecting cells against glycine mischarging by AlaRS. Acts via tRNA-based rather than protein-based catalysis; rejects L-amino acids rather than detecting D-amino acids in the active site. By recycling D-aminoacyl-tRNA to D-amino acids and free tRNA molecules, this enzyme counteracts the toxicity associated with the formation of D-aminoacyl-tRNA entities in vivo and helps enforce protein L-homochirality.</text>
</comment>
<comment type="subcellular location">
    <subcellularLocation>
        <location evidence="2">Cytoplasm</location>
    </subcellularLocation>
</comment>
<dbReference type="GO" id="GO:0005737">
    <property type="term" value="C:cytoplasm"/>
    <property type="evidence" value="ECO:0007669"/>
    <property type="project" value="UniProtKB-SubCell"/>
</dbReference>
<comment type="similarity">
    <text evidence="1 2">Belongs to the DTD family.</text>
</comment>
<dbReference type="NCBIfam" id="TIGR00256">
    <property type="entry name" value="D-aminoacyl-tRNA deacylase"/>
    <property type="match status" value="1"/>
</dbReference>
<sequence>MRVLVQRVQSARVEVDGQTVGSIGRGLLLFVGITHQDTAEEARYLAEKVAHLRIFADEQQKMSRSLLDVGGAVLSVSQFTLYGSLKRGRRPEFLAAARPEQAKAIYERFNQHLAELGVPVETGRFGAMMQVHLVNDGPVTLLLEHPQND</sequence>
<comment type="catalytic activity">
    <reaction evidence="2">
        <text>a D-aminoacyl-tRNA + H2O = a tRNA + a D-alpha-amino acid + H(+)</text>
        <dbReference type="Rhea" id="RHEA:13953"/>
        <dbReference type="Rhea" id="RHEA-COMP:10123"/>
        <dbReference type="Rhea" id="RHEA-COMP:10124"/>
        <dbReference type="ChEBI" id="CHEBI:15377"/>
        <dbReference type="ChEBI" id="CHEBI:15378"/>
        <dbReference type="ChEBI" id="CHEBI:59871"/>
        <dbReference type="ChEBI" id="CHEBI:78442"/>
        <dbReference type="ChEBI" id="CHEBI:79333"/>
        <dbReference type="EC" id="3.1.1.96"/>
    </reaction>
</comment>
<dbReference type="GO" id="GO:0106026">
    <property type="term" value="F:Gly-tRNA(Ala) deacylase activity"/>
    <property type="evidence" value="ECO:0007669"/>
    <property type="project" value="UniProtKB-UniRule"/>
</dbReference>
<accession>A0A1Y3PQP2</accession>
<keyword evidence="2" id="KW-0820">tRNA-binding</keyword>
<dbReference type="EC" id="3.1.1.96" evidence="2"/>
<dbReference type="PANTHER" id="PTHR10472">
    <property type="entry name" value="D-TYROSYL-TRNA TYR DEACYLASE"/>
    <property type="match status" value="1"/>
</dbReference>
<keyword evidence="2" id="KW-0378">Hydrolase</keyword>
<dbReference type="GO" id="GO:0019478">
    <property type="term" value="P:D-amino acid catabolic process"/>
    <property type="evidence" value="ECO:0007669"/>
    <property type="project" value="UniProtKB-UniRule"/>
</dbReference>